<name>A0A1I5TZA0_9RHOB</name>
<evidence type="ECO:0000256" key="1">
    <source>
        <dbReference type="SAM" id="MobiDB-lite"/>
    </source>
</evidence>
<dbReference type="STRING" id="441119.SAMN04488047_11631"/>
<dbReference type="EMBL" id="FOXA01000016">
    <property type="protein sequence ID" value="SFP88364.1"/>
    <property type="molecule type" value="Genomic_DNA"/>
</dbReference>
<sequence>MADENKNHEPPGTADRLRKEIDSGKAGDKTPFQDPATAPLGTDAEASGNPPTREEVERARAAEIAAHSDDTGRHRPGGTISDLQGRGAKDTKTKRSAISIGVVVVALLLLLWLFA</sequence>
<keyword evidence="2" id="KW-0472">Membrane</keyword>
<feature type="region of interest" description="Disordered" evidence="1">
    <location>
        <begin position="1"/>
        <end position="95"/>
    </location>
</feature>
<evidence type="ECO:0000256" key="2">
    <source>
        <dbReference type="SAM" id="Phobius"/>
    </source>
</evidence>
<evidence type="ECO:0000313" key="3">
    <source>
        <dbReference type="EMBL" id="SFP88364.1"/>
    </source>
</evidence>
<keyword evidence="4" id="KW-1185">Reference proteome</keyword>
<reference evidence="3 4" key="1">
    <citation type="submission" date="2016-10" db="EMBL/GenBank/DDBJ databases">
        <authorList>
            <person name="de Groot N.N."/>
        </authorList>
    </citation>
    <scope>NUCLEOTIDE SEQUENCE [LARGE SCALE GENOMIC DNA]</scope>
    <source>
        <strain evidence="3 4">DSM 19547</strain>
    </source>
</reference>
<feature type="compositionally biased region" description="Basic and acidic residues" evidence="1">
    <location>
        <begin position="1"/>
        <end position="28"/>
    </location>
</feature>
<accession>A0A1I5TZA0</accession>
<dbReference type="Proteomes" id="UP000199356">
    <property type="component" value="Unassembled WGS sequence"/>
</dbReference>
<organism evidence="3 4">
    <name type="scientific">Tranquillimonas alkanivorans</name>
    <dbReference type="NCBI Taxonomy" id="441119"/>
    <lineage>
        <taxon>Bacteria</taxon>
        <taxon>Pseudomonadati</taxon>
        <taxon>Pseudomonadota</taxon>
        <taxon>Alphaproteobacteria</taxon>
        <taxon>Rhodobacterales</taxon>
        <taxon>Roseobacteraceae</taxon>
        <taxon>Tranquillimonas</taxon>
    </lineage>
</organism>
<dbReference type="OrthoDB" id="7306245at2"/>
<proteinExistence type="predicted"/>
<protein>
    <submittedName>
        <fullName evidence="3">Uncharacterized protein</fullName>
    </submittedName>
</protein>
<gene>
    <name evidence="3" type="ORF">SAMN04488047_11631</name>
</gene>
<feature type="compositionally biased region" description="Basic and acidic residues" evidence="1">
    <location>
        <begin position="52"/>
        <end position="73"/>
    </location>
</feature>
<feature type="transmembrane region" description="Helical" evidence="2">
    <location>
        <begin position="96"/>
        <end position="114"/>
    </location>
</feature>
<dbReference type="AlphaFoldDB" id="A0A1I5TZA0"/>
<keyword evidence="2" id="KW-0812">Transmembrane</keyword>
<dbReference type="RefSeq" id="WP_093424356.1">
    <property type="nucleotide sequence ID" value="NZ_FOXA01000016.1"/>
</dbReference>
<keyword evidence="2" id="KW-1133">Transmembrane helix</keyword>
<evidence type="ECO:0000313" key="4">
    <source>
        <dbReference type="Proteomes" id="UP000199356"/>
    </source>
</evidence>